<dbReference type="OrthoDB" id="542917at2759"/>
<evidence type="ECO:0000256" key="15">
    <source>
        <dbReference type="SAM" id="MobiDB-lite"/>
    </source>
</evidence>
<keyword evidence="7" id="KW-0853">WD repeat</keyword>
<evidence type="ECO:0000256" key="13">
    <source>
        <dbReference type="ARBA" id="ARBA00023329"/>
    </source>
</evidence>
<evidence type="ECO:0000256" key="5">
    <source>
        <dbReference type="ARBA" id="ARBA00021236"/>
    </source>
</evidence>
<keyword evidence="18" id="KW-1185">Reference proteome</keyword>
<keyword evidence="13" id="KW-0968">Cytoplasmic vesicle</keyword>
<keyword evidence="6" id="KW-0813">Transport</keyword>
<evidence type="ECO:0000256" key="10">
    <source>
        <dbReference type="ARBA" id="ARBA00022892"/>
    </source>
</evidence>
<keyword evidence="12" id="KW-0472">Membrane</keyword>
<evidence type="ECO:0000256" key="3">
    <source>
        <dbReference type="ARBA" id="ARBA00009358"/>
    </source>
</evidence>
<dbReference type="GO" id="GO:0015031">
    <property type="term" value="P:protein transport"/>
    <property type="evidence" value="ECO:0007669"/>
    <property type="project" value="UniProtKB-KW"/>
</dbReference>
<comment type="subcellular location">
    <subcellularLocation>
        <location evidence="1">Cytoplasmic vesicle</location>
        <location evidence="1">COPII-coated vesicle membrane</location>
        <topology evidence="1">Peripheral membrane protein</topology>
        <orientation evidence="1">Cytoplasmic side</orientation>
    </subcellularLocation>
    <subcellularLocation>
        <location evidence="2">Endoplasmic reticulum membrane</location>
        <topology evidence="2">Peripheral membrane protein</topology>
        <orientation evidence="2">Cytoplasmic side</orientation>
    </subcellularLocation>
</comment>
<dbReference type="Pfam" id="PF07304">
    <property type="entry name" value="SRA1"/>
    <property type="match status" value="1"/>
</dbReference>
<evidence type="ECO:0000256" key="6">
    <source>
        <dbReference type="ARBA" id="ARBA00022448"/>
    </source>
</evidence>
<dbReference type="InterPro" id="IPR040251">
    <property type="entry name" value="SEC31-like"/>
</dbReference>
<comment type="similarity">
    <text evidence="3">Belongs to the WD repeat SEC31 family.</text>
</comment>
<dbReference type="FunFam" id="1.20.940.10:FF:000007">
    <property type="entry name" value="Protein transport protein (SEC31), putative"/>
    <property type="match status" value="1"/>
</dbReference>
<evidence type="ECO:0000256" key="11">
    <source>
        <dbReference type="ARBA" id="ARBA00022927"/>
    </source>
</evidence>
<dbReference type="Proteomes" id="UP000242791">
    <property type="component" value="Unassembled WGS sequence"/>
</dbReference>
<dbReference type="GO" id="GO:0090110">
    <property type="term" value="P:COPII-coated vesicle cargo loading"/>
    <property type="evidence" value="ECO:0007669"/>
    <property type="project" value="TreeGrafter"/>
</dbReference>
<dbReference type="PRINTS" id="PR01217">
    <property type="entry name" value="PRICHEXTENSN"/>
</dbReference>
<dbReference type="PANTHER" id="PTHR13923">
    <property type="entry name" value="SEC31-RELATED PROTEIN"/>
    <property type="match status" value="1"/>
</dbReference>
<evidence type="ECO:0000256" key="1">
    <source>
        <dbReference type="ARBA" id="ARBA00004299"/>
    </source>
</evidence>
<comment type="function">
    <text evidence="14">Component of the coat protein complex II (COPII) which promotes the formation of transport vesicles from the endoplasmic reticulum (ER). The coat has two main functions, the physical deformation of the endoplasmic reticulum membrane into vesicles and the selection of cargo molecules.</text>
</comment>
<evidence type="ECO:0000313" key="18">
    <source>
        <dbReference type="Proteomes" id="UP000242791"/>
    </source>
</evidence>
<evidence type="ECO:0000256" key="4">
    <source>
        <dbReference type="ARBA" id="ARBA00013507"/>
    </source>
</evidence>
<evidence type="ECO:0000256" key="2">
    <source>
        <dbReference type="ARBA" id="ARBA00004397"/>
    </source>
</evidence>
<keyword evidence="10" id="KW-0931">ER-Golgi transport</keyword>
<dbReference type="Gene3D" id="1.20.940.10">
    <property type="entry name" value="Functional domain of the splicing factor Prp18"/>
    <property type="match status" value="1"/>
</dbReference>
<dbReference type="VEuPathDB" id="FungiDB:ACJ73_09424"/>
<keyword evidence="11" id="KW-0653">Protein transport</keyword>
<sequence length="233" mass="24991">MNAPQIPRGPSPYNSPPSGPPPSNRYAPSPAAQPSAPQPPRPTVVPPPPRAPAPAPAPSPYAYHHPPAPAQGLYTPPSAPATGKPEHQPQHQPPPPGSAPTSRPGTAHSQRKPAPAVKYPPGDRTHIPANAQPVFEILSADMQRVKARAPTSFKAQVNDAERRLNILFDHLNNEDLLKPATVESMAELARAMQARDYDTAQAIHLDIFTNRNDECGNWMVGVKRLIGMSRATP</sequence>
<dbReference type="EMBL" id="LGTZ01002651">
    <property type="protein sequence ID" value="OJD11988.1"/>
    <property type="molecule type" value="Genomic_DNA"/>
</dbReference>
<feature type="region of interest" description="Disordered" evidence="15">
    <location>
        <begin position="1"/>
        <end position="128"/>
    </location>
</feature>
<evidence type="ECO:0000259" key="16">
    <source>
        <dbReference type="Pfam" id="PF07304"/>
    </source>
</evidence>
<dbReference type="GO" id="GO:0005789">
    <property type="term" value="C:endoplasmic reticulum membrane"/>
    <property type="evidence" value="ECO:0007669"/>
    <property type="project" value="UniProtKB-SubCell"/>
</dbReference>
<reference evidence="17 18" key="1">
    <citation type="submission" date="2015-08" db="EMBL/GenBank/DDBJ databases">
        <title>Emmonsia species relationships and genome sequence.</title>
        <authorList>
            <person name="Cuomo C.A."/>
            <person name="Schwartz I.S."/>
            <person name="Kenyon C."/>
            <person name="De Hoog G.S."/>
            <person name="Govender N.P."/>
            <person name="Botha A."/>
            <person name="Moreno L."/>
            <person name="De Vries M."/>
            <person name="Munoz J.F."/>
            <person name="Stielow J.B."/>
        </authorList>
    </citation>
    <scope>NUCLEOTIDE SEQUENCE [LARGE SCALE GENOMIC DNA]</scope>
    <source>
        <strain evidence="17 18">EI222</strain>
    </source>
</reference>
<evidence type="ECO:0000313" key="17">
    <source>
        <dbReference type="EMBL" id="OJD11988.1"/>
    </source>
</evidence>
<name>A0A1J9Q7S6_9EURO</name>
<feature type="compositionally biased region" description="Pro residues" evidence="15">
    <location>
        <begin position="36"/>
        <end position="59"/>
    </location>
</feature>
<keyword evidence="8" id="KW-0677">Repeat</keyword>
<proteinExistence type="inferred from homology"/>
<accession>A0A1J9Q7S6</accession>
<evidence type="ECO:0000256" key="8">
    <source>
        <dbReference type="ARBA" id="ARBA00022737"/>
    </source>
</evidence>
<dbReference type="GO" id="GO:0007029">
    <property type="term" value="P:endoplasmic reticulum organization"/>
    <property type="evidence" value="ECO:0007669"/>
    <property type="project" value="TreeGrafter"/>
</dbReference>
<keyword evidence="9" id="KW-0256">Endoplasmic reticulum</keyword>
<evidence type="ECO:0000256" key="14">
    <source>
        <dbReference type="ARBA" id="ARBA00025471"/>
    </source>
</evidence>
<dbReference type="AlphaFoldDB" id="A0A1J9Q7S6"/>
<dbReference type="PANTHER" id="PTHR13923:SF11">
    <property type="entry name" value="SECRETORY 31, ISOFORM D"/>
    <property type="match status" value="1"/>
</dbReference>
<evidence type="ECO:0000256" key="7">
    <source>
        <dbReference type="ARBA" id="ARBA00022574"/>
    </source>
</evidence>
<dbReference type="STRING" id="1658174.A0A1J9Q7S6"/>
<dbReference type="GO" id="GO:0070971">
    <property type="term" value="C:endoplasmic reticulum exit site"/>
    <property type="evidence" value="ECO:0007669"/>
    <property type="project" value="TreeGrafter"/>
</dbReference>
<feature type="compositionally biased region" description="Polar residues" evidence="15">
    <location>
        <begin position="99"/>
        <end position="108"/>
    </location>
</feature>
<feature type="compositionally biased region" description="Low complexity" evidence="15">
    <location>
        <begin position="24"/>
        <end position="35"/>
    </location>
</feature>
<dbReference type="GO" id="GO:0030127">
    <property type="term" value="C:COPII vesicle coat"/>
    <property type="evidence" value="ECO:0007669"/>
    <property type="project" value="TreeGrafter"/>
</dbReference>
<gene>
    <name evidence="17" type="ORF">ACJ73_09424</name>
</gene>
<comment type="caution">
    <text evidence="17">The sequence shown here is derived from an EMBL/GenBank/DDBJ whole genome shotgun (WGS) entry which is preliminary data.</text>
</comment>
<dbReference type="GO" id="GO:0005198">
    <property type="term" value="F:structural molecule activity"/>
    <property type="evidence" value="ECO:0007669"/>
    <property type="project" value="TreeGrafter"/>
</dbReference>
<organism evidence="17 18">
    <name type="scientific">Blastomyces percursus</name>
    <dbReference type="NCBI Taxonomy" id="1658174"/>
    <lineage>
        <taxon>Eukaryota</taxon>
        <taxon>Fungi</taxon>
        <taxon>Dikarya</taxon>
        <taxon>Ascomycota</taxon>
        <taxon>Pezizomycotina</taxon>
        <taxon>Eurotiomycetes</taxon>
        <taxon>Eurotiomycetidae</taxon>
        <taxon>Onygenales</taxon>
        <taxon>Ajellomycetaceae</taxon>
        <taxon>Blastomyces</taxon>
    </lineage>
</organism>
<feature type="compositionally biased region" description="Pro residues" evidence="15">
    <location>
        <begin position="7"/>
        <end position="23"/>
    </location>
</feature>
<dbReference type="InterPro" id="IPR009917">
    <property type="entry name" value="SRA1/Sec31"/>
</dbReference>
<feature type="domain" description="SRA1/Sec31" evidence="16">
    <location>
        <begin position="94"/>
        <end position="230"/>
    </location>
</feature>
<protein>
    <recommendedName>
        <fullName evidence="5">Protein transport protein SEC31</fullName>
    </recommendedName>
    <alternativeName>
        <fullName evidence="4">Protein transport protein sec31</fullName>
    </alternativeName>
</protein>
<evidence type="ECO:0000256" key="9">
    <source>
        <dbReference type="ARBA" id="ARBA00022824"/>
    </source>
</evidence>
<evidence type="ECO:0000256" key="12">
    <source>
        <dbReference type="ARBA" id="ARBA00023136"/>
    </source>
</evidence>